<dbReference type="GO" id="GO:0005886">
    <property type="term" value="C:plasma membrane"/>
    <property type="evidence" value="ECO:0007669"/>
    <property type="project" value="TreeGrafter"/>
</dbReference>
<dbReference type="InterPro" id="IPR003245">
    <property type="entry name" value="Phytocyanin_dom"/>
</dbReference>
<dbReference type="PANTHER" id="PTHR33021:SF31">
    <property type="entry name" value="OS02G0720100 PROTEIN"/>
    <property type="match status" value="1"/>
</dbReference>
<dbReference type="EMBL" id="JAKUCV010006605">
    <property type="protein sequence ID" value="KAJ4826689.1"/>
    <property type="molecule type" value="Genomic_DNA"/>
</dbReference>
<dbReference type="PANTHER" id="PTHR33021">
    <property type="entry name" value="BLUE COPPER PROTEIN"/>
    <property type="match status" value="1"/>
</dbReference>
<feature type="region of interest" description="Disordered" evidence="3">
    <location>
        <begin position="132"/>
        <end position="152"/>
    </location>
</feature>
<feature type="signal peptide" evidence="4">
    <location>
        <begin position="1"/>
        <end position="25"/>
    </location>
</feature>
<sequence length="177" mass="19380">MVSAVKKKMLVALVIISVMQQWVAAQVHHVVGGDRGWDPETDLASWSSGRTFRVGDKIWFTYSAAQERVAELLTEEEYKSCDVGNPIRMYTDGIDRISLEKEGIRYFASSNADNCKKGLKLHVEVGPPEAADVPKVVESEGSGSVAADGPKPSTSAHISPDLAFLVAGFFWLWYAGF</sequence>
<dbReference type="CDD" id="cd04216">
    <property type="entry name" value="Phytocyanin"/>
    <property type="match status" value="1"/>
</dbReference>
<dbReference type="AlphaFoldDB" id="A0A9Q0F9N4"/>
<dbReference type="InterPro" id="IPR008972">
    <property type="entry name" value="Cupredoxin"/>
</dbReference>
<dbReference type="Proteomes" id="UP001141552">
    <property type="component" value="Unassembled WGS sequence"/>
</dbReference>
<keyword evidence="7" id="KW-1185">Reference proteome</keyword>
<evidence type="ECO:0000256" key="4">
    <source>
        <dbReference type="SAM" id="SignalP"/>
    </source>
</evidence>
<evidence type="ECO:0000256" key="2">
    <source>
        <dbReference type="ARBA" id="ARBA00023180"/>
    </source>
</evidence>
<gene>
    <name evidence="6" type="ORF">Tsubulata_030015</name>
</gene>
<reference evidence="6" key="1">
    <citation type="submission" date="2022-02" db="EMBL/GenBank/DDBJ databases">
        <authorList>
            <person name="Henning P.M."/>
            <person name="McCubbin A.G."/>
            <person name="Shore J.S."/>
        </authorList>
    </citation>
    <scope>NUCLEOTIDE SEQUENCE</scope>
    <source>
        <strain evidence="6">F60SS</strain>
        <tissue evidence="6">Leaves</tissue>
    </source>
</reference>
<organism evidence="6 7">
    <name type="scientific">Turnera subulata</name>
    <dbReference type="NCBI Taxonomy" id="218843"/>
    <lineage>
        <taxon>Eukaryota</taxon>
        <taxon>Viridiplantae</taxon>
        <taxon>Streptophyta</taxon>
        <taxon>Embryophyta</taxon>
        <taxon>Tracheophyta</taxon>
        <taxon>Spermatophyta</taxon>
        <taxon>Magnoliopsida</taxon>
        <taxon>eudicotyledons</taxon>
        <taxon>Gunneridae</taxon>
        <taxon>Pentapetalae</taxon>
        <taxon>rosids</taxon>
        <taxon>fabids</taxon>
        <taxon>Malpighiales</taxon>
        <taxon>Passifloraceae</taxon>
        <taxon>Turnera</taxon>
    </lineage>
</organism>
<dbReference type="InterPro" id="IPR039391">
    <property type="entry name" value="Phytocyanin-like"/>
</dbReference>
<dbReference type="GO" id="GO:0009055">
    <property type="term" value="F:electron transfer activity"/>
    <property type="evidence" value="ECO:0007669"/>
    <property type="project" value="InterPro"/>
</dbReference>
<reference evidence="6" key="2">
    <citation type="journal article" date="2023" name="Plants (Basel)">
        <title>Annotation of the Turnera subulata (Passifloraceae) Draft Genome Reveals the S-Locus Evolved after the Divergence of Turneroideae from Passifloroideae in a Stepwise Manner.</title>
        <authorList>
            <person name="Henning P.M."/>
            <person name="Roalson E.H."/>
            <person name="Mir W."/>
            <person name="McCubbin A.G."/>
            <person name="Shore J.S."/>
        </authorList>
    </citation>
    <scope>NUCLEOTIDE SEQUENCE</scope>
    <source>
        <strain evidence="6">F60SS</strain>
    </source>
</reference>
<proteinExistence type="predicted"/>
<evidence type="ECO:0000259" key="5">
    <source>
        <dbReference type="PROSITE" id="PS51485"/>
    </source>
</evidence>
<dbReference type="Gene3D" id="2.60.40.420">
    <property type="entry name" value="Cupredoxins - blue copper proteins"/>
    <property type="match status" value="1"/>
</dbReference>
<feature type="domain" description="Phytocyanin" evidence="5">
    <location>
        <begin position="27"/>
        <end position="127"/>
    </location>
</feature>
<evidence type="ECO:0000256" key="3">
    <source>
        <dbReference type="SAM" id="MobiDB-lite"/>
    </source>
</evidence>
<dbReference type="SUPFAM" id="SSF49503">
    <property type="entry name" value="Cupredoxins"/>
    <property type="match status" value="1"/>
</dbReference>
<keyword evidence="2" id="KW-0325">Glycoprotein</keyword>
<feature type="chain" id="PRO_5040223163" description="Phytocyanin domain-containing protein" evidence="4">
    <location>
        <begin position="26"/>
        <end position="177"/>
    </location>
</feature>
<name>A0A9Q0F9N4_9ROSI</name>
<dbReference type="PROSITE" id="PS51485">
    <property type="entry name" value="PHYTOCYANIN"/>
    <property type="match status" value="1"/>
</dbReference>
<keyword evidence="1" id="KW-1015">Disulfide bond</keyword>
<keyword evidence="4" id="KW-0732">Signal</keyword>
<dbReference type="Pfam" id="PF02298">
    <property type="entry name" value="Cu_bind_like"/>
    <property type="match status" value="1"/>
</dbReference>
<protein>
    <recommendedName>
        <fullName evidence="5">Phytocyanin domain-containing protein</fullName>
    </recommendedName>
</protein>
<evidence type="ECO:0000313" key="6">
    <source>
        <dbReference type="EMBL" id="KAJ4826689.1"/>
    </source>
</evidence>
<comment type="caution">
    <text evidence="6">The sequence shown here is derived from an EMBL/GenBank/DDBJ whole genome shotgun (WGS) entry which is preliminary data.</text>
</comment>
<dbReference type="FunFam" id="2.60.40.420:FF:000034">
    <property type="entry name" value="Cupredoxin superfamily protein"/>
    <property type="match status" value="1"/>
</dbReference>
<dbReference type="OrthoDB" id="1896188at2759"/>
<accession>A0A9Q0F9N4</accession>
<evidence type="ECO:0000256" key="1">
    <source>
        <dbReference type="ARBA" id="ARBA00023157"/>
    </source>
</evidence>
<evidence type="ECO:0000313" key="7">
    <source>
        <dbReference type="Proteomes" id="UP001141552"/>
    </source>
</evidence>